<dbReference type="GO" id="GO:0015031">
    <property type="term" value="P:protein transport"/>
    <property type="evidence" value="ECO:0007669"/>
    <property type="project" value="UniProtKB-KW"/>
</dbReference>
<feature type="region of interest" description="Disordered" evidence="10">
    <location>
        <begin position="66"/>
        <end position="178"/>
    </location>
</feature>
<dbReference type="Proteomes" id="UP000241899">
    <property type="component" value="Unassembled WGS sequence"/>
</dbReference>
<evidence type="ECO:0000256" key="2">
    <source>
        <dbReference type="ARBA" id="ARBA00006555"/>
    </source>
</evidence>
<keyword evidence="8" id="KW-1133">Transmembrane helix</keyword>
<dbReference type="InterPro" id="IPR037682">
    <property type="entry name" value="TonB_C"/>
</dbReference>
<dbReference type="InterPro" id="IPR051045">
    <property type="entry name" value="TonB-dependent_transducer"/>
</dbReference>
<organism evidence="12 13">
    <name type="scientific">Phaeovulum veldkampii DSM 11550</name>
    <dbReference type="NCBI Taxonomy" id="1185920"/>
    <lineage>
        <taxon>Bacteria</taxon>
        <taxon>Pseudomonadati</taxon>
        <taxon>Pseudomonadota</taxon>
        <taxon>Alphaproteobacteria</taxon>
        <taxon>Rhodobacterales</taxon>
        <taxon>Paracoccaceae</taxon>
        <taxon>Phaeovulum</taxon>
    </lineage>
</organism>
<dbReference type="PROSITE" id="PS52015">
    <property type="entry name" value="TONB_CTD"/>
    <property type="match status" value="1"/>
</dbReference>
<keyword evidence="13" id="KW-1185">Reference proteome</keyword>
<reference evidence="12 13" key="1">
    <citation type="submission" date="2018-03" db="EMBL/GenBank/DDBJ databases">
        <title>Rhodobacter veldkampii.</title>
        <authorList>
            <person name="Meyer T.E."/>
            <person name="Miller S."/>
            <person name="Lodha T."/>
            <person name="Gandham S."/>
            <person name="Chintalapati S."/>
            <person name="Chintalapati V.R."/>
        </authorList>
    </citation>
    <scope>NUCLEOTIDE SEQUENCE [LARGE SCALE GENOMIC DNA]</scope>
    <source>
        <strain evidence="12 13">DSM 11550</strain>
    </source>
</reference>
<feature type="domain" description="TonB C-terminal" evidence="11">
    <location>
        <begin position="188"/>
        <end position="276"/>
    </location>
</feature>
<dbReference type="PANTHER" id="PTHR33446:SF2">
    <property type="entry name" value="PROTEIN TONB"/>
    <property type="match status" value="1"/>
</dbReference>
<evidence type="ECO:0000256" key="7">
    <source>
        <dbReference type="ARBA" id="ARBA00022927"/>
    </source>
</evidence>
<feature type="compositionally biased region" description="Low complexity" evidence="10">
    <location>
        <begin position="166"/>
        <end position="175"/>
    </location>
</feature>
<comment type="caution">
    <text evidence="12">The sequence shown here is derived from an EMBL/GenBank/DDBJ whole genome shotgun (WGS) entry which is preliminary data.</text>
</comment>
<evidence type="ECO:0000256" key="6">
    <source>
        <dbReference type="ARBA" id="ARBA00022692"/>
    </source>
</evidence>
<keyword evidence="7" id="KW-0653">Protein transport</keyword>
<feature type="compositionally biased region" description="Basic and acidic residues" evidence="10">
    <location>
        <begin position="123"/>
        <end position="138"/>
    </location>
</feature>
<name>A0A2T4J6H3_9RHOB</name>
<evidence type="ECO:0000256" key="1">
    <source>
        <dbReference type="ARBA" id="ARBA00004383"/>
    </source>
</evidence>
<dbReference type="GO" id="GO:0098797">
    <property type="term" value="C:plasma membrane protein complex"/>
    <property type="evidence" value="ECO:0007669"/>
    <property type="project" value="TreeGrafter"/>
</dbReference>
<accession>A0A2T4J6H3</accession>
<evidence type="ECO:0000256" key="5">
    <source>
        <dbReference type="ARBA" id="ARBA00022519"/>
    </source>
</evidence>
<evidence type="ECO:0000313" key="13">
    <source>
        <dbReference type="Proteomes" id="UP000241899"/>
    </source>
</evidence>
<evidence type="ECO:0000313" key="12">
    <source>
        <dbReference type="EMBL" id="PTE13487.1"/>
    </source>
</evidence>
<dbReference type="RefSeq" id="WP_107326234.1">
    <property type="nucleotide sequence ID" value="NZ_PZKF01000077.1"/>
</dbReference>
<dbReference type="EMBL" id="PZKF01000077">
    <property type="protein sequence ID" value="PTE13487.1"/>
    <property type="molecule type" value="Genomic_DNA"/>
</dbReference>
<keyword evidence="5" id="KW-0997">Cell inner membrane</keyword>
<gene>
    <name evidence="12" type="ORF">C5F46_15590</name>
</gene>
<dbReference type="Gene3D" id="3.30.1150.10">
    <property type="match status" value="1"/>
</dbReference>
<dbReference type="PANTHER" id="PTHR33446">
    <property type="entry name" value="PROTEIN TONB-RELATED"/>
    <property type="match status" value="1"/>
</dbReference>
<keyword evidence="6" id="KW-0812">Transmembrane</keyword>
<dbReference type="Pfam" id="PF03544">
    <property type="entry name" value="TonB_C"/>
    <property type="match status" value="1"/>
</dbReference>
<dbReference type="GO" id="GO:0031992">
    <property type="term" value="F:energy transducer activity"/>
    <property type="evidence" value="ECO:0007669"/>
    <property type="project" value="TreeGrafter"/>
</dbReference>
<comment type="subcellular location">
    <subcellularLocation>
        <location evidence="1">Cell inner membrane</location>
        <topology evidence="1">Single-pass membrane protein</topology>
        <orientation evidence="1">Periplasmic side</orientation>
    </subcellularLocation>
</comment>
<keyword evidence="3" id="KW-0813">Transport</keyword>
<dbReference type="NCBIfam" id="TIGR01352">
    <property type="entry name" value="tonB_Cterm"/>
    <property type="match status" value="1"/>
</dbReference>
<protein>
    <submittedName>
        <fullName evidence="12">Energy transducer TonB</fullName>
    </submittedName>
</protein>
<evidence type="ECO:0000256" key="8">
    <source>
        <dbReference type="ARBA" id="ARBA00022989"/>
    </source>
</evidence>
<evidence type="ECO:0000256" key="4">
    <source>
        <dbReference type="ARBA" id="ARBA00022475"/>
    </source>
</evidence>
<dbReference type="InterPro" id="IPR006260">
    <property type="entry name" value="TonB/TolA_C"/>
</dbReference>
<dbReference type="AlphaFoldDB" id="A0A2T4J6H3"/>
<dbReference type="SUPFAM" id="SSF74653">
    <property type="entry name" value="TolA/TonB C-terminal domain"/>
    <property type="match status" value="1"/>
</dbReference>
<sequence length="276" mass="27181">MRRALEVPLFAGLALGLHLAAFAMLGDSAGAVAAGAGGAAAVSIEAADAGLVALVAQWDRPPLALPAPELALPPQTPPQIASPAPPPPAPVAAPPRLPMPGIALPAPPDAPPDAQVAASPPPREARKPEPKPDPKPETVKPNPKTAPAAVSQPAQRATGSGGGASAGQAGRATAGTLSPAQANAAKASWGAAIRAKVERRKSYPPAAGRASGRVLLSLSVSRTGALQSVSVATSSGHPALDAAALRAVRAAGRFAAAPKGLDAASYSFTLPISFSR</sequence>
<evidence type="ECO:0000256" key="3">
    <source>
        <dbReference type="ARBA" id="ARBA00022448"/>
    </source>
</evidence>
<comment type="similarity">
    <text evidence="2">Belongs to the TonB family.</text>
</comment>
<keyword evidence="9" id="KW-0472">Membrane</keyword>
<feature type="compositionally biased region" description="Pro residues" evidence="10">
    <location>
        <begin position="83"/>
        <end position="98"/>
    </location>
</feature>
<evidence type="ECO:0000256" key="9">
    <source>
        <dbReference type="ARBA" id="ARBA00023136"/>
    </source>
</evidence>
<dbReference type="OrthoDB" id="7722272at2"/>
<keyword evidence="4" id="KW-1003">Cell membrane</keyword>
<dbReference type="GO" id="GO:0055085">
    <property type="term" value="P:transmembrane transport"/>
    <property type="evidence" value="ECO:0007669"/>
    <property type="project" value="InterPro"/>
</dbReference>
<evidence type="ECO:0000259" key="11">
    <source>
        <dbReference type="PROSITE" id="PS52015"/>
    </source>
</evidence>
<feature type="compositionally biased region" description="Low complexity" evidence="10">
    <location>
        <begin position="66"/>
        <end position="82"/>
    </location>
</feature>
<dbReference type="PRINTS" id="PR01217">
    <property type="entry name" value="PRICHEXTENSN"/>
</dbReference>
<proteinExistence type="inferred from homology"/>
<evidence type="ECO:0000256" key="10">
    <source>
        <dbReference type="SAM" id="MobiDB-lite"/>
    </source>
</evidence>